<evidence type="ECO:0000256" key="1">
    <source>
        <dbReference type="SAM" id="MobiDB-lite"/>
    </source>
</evidence>
<feature type="region of interest" description="Disordered" evidence="1">
    <location>
        <begin position="223"/>
        <end position="262"/>
    </location>
</feature>
<feature type="signal peptide" evidence="2">
    <location>
        <begin position="1"/>
        <end position="22"/>
    </location>
</feature>
<evidence type="ECO:0000256" key="2">
    <source>
        <dbReference type="SAM" id="SignalP"/>
    </source>
</evidence>
<dbReference type="AlphaFoldDB" id="A0A0M3J4K3"/>
<reference evidence="3 4" key="2">
    <citation type="submission" date="2018-11" db="EMBL/GenBank/DDBJ databases">
        <authorList>
            <consortium name="Pathogen Informatics"/>
        </authorList>
    </citation>
    <scope>NUCLEOTIDE SEQUENCE [LARGE SCALE GENOMIC DNA]</scope>
</reference>
<protein>
    <submittedName>
        <fullName evidence="5">Midasin</fullName>
    </submittedName>
</protein>
<name>A0A0M3J4K3_ANISI</name>
<evidence type="ECO:0000313" key="5">
    <source>
        <dbReference type="WBParaSite" id="ASIM_0000247201-mRNA-1"/>
    </source>
</evidence>
<dbReference type="EMBL" id="UYRR01003066">
    <property type="protein sequence ID" value="VDK19862.1"/>
    <property type="molecule type" value="Genomic_DNA"/>
</dbReference>
<accession>A0A0M3J4K3</accession>
<sequence>MNLLLSWYCVVVLLLLAYEANGLKRRAAIRSKFVAVEQLQKRLEKKPSHTLNNHPLHINPDSTFYGVGSSGNYDSNNNNNNNNKNNKHNNDQTNSHDQSIEDQQIDSIENLVDADLRQPAGTNDDSNSQLAASDYSYGDVLSDPGIWEEAEAEIEANFGADELGAAANSDYLYETEAVGAAGTNEEAARSDGSKEFAEPSDFGVEWPPSDESGENFAQMALARADEPHRSPAPLPGIPGLSPIASNEPLGDDPKAGEFAQSQKWRREPYPWSDLRFPGREFAWEPHEMADVDYPERGQQQHLGRQHKSVDVSGAVDENEHNPGMFVRVTHKAFNFIAVVRGKFWEFFQIHLEKRKKFREFFQISGKFFGNFHKNL</sequence>
<dbReference type="WBParaSite" id="ASIM_0000247201-mRNA-1">
    <property type="protein sequence ID" value="ASIM_0000247201-mRNA-1"/>
    <property type="gene ID" value="ASIM_0000247201"/>
</dbReference>
<reference evidence="5" key="1">
    <citation type="submission" date="2017-02" db="UniProtKB">
        <authorList>
            <consortium name="WormBaseParasite"/>
        </authorList>
    </citation>
    <scope>IDENTIFICATION</scope>
</reference>
<feature type="chain" id="PRO_5043120773" evidence="2">
    <location>
        <begin position="23"/>
        <end position="375"/>
    </location>
</feature>
<dbReference type="Proteomes" id="UP000267096">
    <property type="component" value="Unassembled WGS sequence"/>
</dbReference>
<keyword evidence="4" id="KW-1185">Reference proteome</keyword>
<evidence type="ECO:0000313" key="4">
    <source>
        <dbReference type="Proteomes" id="UP000267096"/>
    </source>
</evidence>
<feature type="region of interest" description="Disordered" evidence="1">
    <location>
        <begin position="45"/>
        <end position="99"/>
    </location>
</feature>
<organism evidence="5">
    <name type="scientific">Anisakis simplex</name>
    <name type="common">Herring worm</name>
    <dbReference type="NCBI Taxonomy" id="6269"/>
    <lineage>
        <taxon>Eukaryota</taxon>
        <taxon>Metazoa</taxon>
        <taxon>Ecdysozoa</taxon>
        <taxon>Nematoda</taxon>
        <taxon>Chromadorea</taxon>
        <taxon>Rhabditida</taxon>
        <taxon>Spirurina</taxon>
        <taxon>Ascaridomorpha</taxon>
        <taxon>Ascaridoidea</taxon>
        <taxon>Anisakidae</taxon>
        <taxon>Anisakis</taxon>
        <taxon>Anisakis simplex complex</taxon>
    </lineage>
</organism>
<keyword evidence="2" id="KW-0732">Signal</keyword>
<gene>
    <name evidence="3" type="ORF">ASIM_LOCUS2333</name>
</gene>
<evidence type="ECO:0000313" key="3">
    <source>
        <dbReference type="EMBL" id="VDK19862.1"/>
    </source>
</evidence>
<proteinExistence type="predicted"/>